<gene>
    <name evidence="1" type="ORF">T4E_5315</name>
</gene>
<protein>
    <submittedName>
        <fullName evidence="1">Uncharacterized protein</fullName>
    </submittedName>
</protein>
<dbReference type="Proteomes" id="UP000054815">
    <property type="component" value="Unassembled WGS sequence"/>
</dbReference>
<dbReference type="EMBL" id="JYDU01000033">
    <property type="protein sequence ID" value="KRX97301.1"/>
    <property type="molecule type" value="Genomic_DNA"/>
</dbReference>
<evidence type="ECO:0000313" key="1">
    <source>
        <dbReference type="EMBL" id="KRX97301.1"/>
    </source>
</evidence>
<evidence type="ECO:0000313" key="2">
    <source>
        <dbReference type="Proteomes" id="UP000054815"/>
    </source>
</evidence>
<reference evidence="1 2" key="1">
    <citation type="submission" date="2015-01" db="EMBL/GenBank/DDBJ databases">
        <title>Evolution of Trichinella species and genotypes.</title>
        <authorList>
            <person name="Korhonen P.K."/>
            <person name="Edoardo P."/>
            <person name="Giuseppe L.R."/>
            <person name="Gasser R.B."/>
        </authorList>
    </citation>
    <scope>NUCLEOTIDE SEQUENCE [LARGE SCALE GENOMIC DNA]</scope>
    <source>
        <strain evidence="1">ISS141</strain>
    </source>
</reference>
<comment type="caution">
    <text evidence="1">The sequence shown here is derived from an EMBL/GenBank/DDBJ whole genome shotgun (WGS) entry which is preliminary data.</text>
</comment>
<name>A0A0V0YAW5_TRIPS</name>
<dbReference type="AlphaFoldDB" id="A0A0V0YAW5"/>
<proteinExistence type="predicted"/>
<sequence>MKRCVWPRQGGRGPLCPRKCLVPYRRTMSMGLSIRNLANVELRFSFLEPHLGLRNPEGRKLQ</sequence>
<organism evidence="1 2">
    <name type="scientific">Trichinella pseudospiralis</name>
    <name type="common">Parasitic roundworm</name>
    <dbReference type="NCBI Taxonomy" id="6337"/>
    <lineage>
        <taxon>Eukaryota</taxon>
        <taxon>Metazoa</taxon>
        <taxon>Ecdysozoa</taxon>
        <taxon>Nematoda</taxon>
        <taxon>Enoplea</taxon>
        <taxon>Dorylaimia</taxon>
        <taxon>Trichinellida</taxon>
        <taxon>Trichinellidae</taxon>
        <taxon>Trichinella</taxon>
    </lineage>
</organism>
<accession>A0A0V0YAW5</accession>